<dbReference type="KEGG" id="mgb:VO56_01000"/>
<comment type="function">
    <text evidence="2 8 10">Excises uracil residues from the DNA which can arise as a result of misincorporation of dUMP residues by DNA polymerase or due to deamination of cytosine.</text>
</comment>
<evidence type="ECO:0000256" key="4">
    <source>
        <dbReference type="ARBA" id="ARBA00012030"/>
    </source>
</evidence>
<comment type="subcellular location">
    <subcellularLocation>
        <location evidence="8">Cytoplasm</location>
    </subcellularLocation>
</comment>
<dbReference type="EMBL" id="CP011021">
    <property type="protein sequence ID" value="AKA49850.1"/>
    <property type="molecule type" value="Genomic_DNA"/>
</dbReference>
<dbReference type="HAMAP" id="MF_00148">
    <property type="entry name" value="UDG"/>
    <property type="match status" value="1"/>
</dbReference>
<evidence type="ECO:0000313" key="13">
    <source>
        <dbReference type="Proteomes" id="UP000032722"/>
    </source>
</evidence>
<dbReference type="SUPFAM" id="SSF52141">
    <property type="entry name" value="Uracil-DNA glycosylase-like"/>
    <property type="match status" value="1"/>
</dbReference>
<feature type="active site" description="Proton acceptor" evidence="8 9">
    <location>
        <position position="61"/>
    </location>
</feature>
<proteinExistence type="inferred from homology"/>
<dbReference type="GO" id="GO:0004844">
    <property type="term" value="F:uracil DNA N-glycosylase activity"/>
    <property type="evidence" value="ECO:0007669"/>
    <property type="project" value="UniProtKB-UniRule"/>
</dbReference>
<gene>
    <name evidence="8" type="primary">ung</name>
    <name evidence="12" type="ORF">VO56_01000</name>
</gene>
<sequence>MKNSFLEILQIEGKKDYFQNILVSLKKSEKNGPIYPHQINIFRPFEFFQVNETKVVILGQDPYHGYDQADGLAFSSKNPKTPPSLRNIFKELKKEYPKTKIETNDLSAWAKQGVLLLNTILTVNYNMPLSHKHFGWETFTKEVLKQVALQAPKAIFVLLGKHAQKFAQDLNLDPSRVIATSHPSPYSYKKGFENSGIFKLINKKLKQNGLEPIKWDLKKESK</sequence>
<evidence type="ECO:0000256" key="5">
    <source>
        <dbReference type="ARBA" id="ARBA00022763"/>
    </source>
</evidence>
<keyword evidence="5 8" id="KW-0227">DNA damage</keyword>
<name>A0A0D5ZJK7_9BACT</name>
<dbReference type="NCBIfam" id="NF003592">
    <property type="entry name" value="PRK05254.1-5"/>
    <property type="match status" value="1"/>
</dbReference>
<evidence type="ECO:0000256" key="3">
    <source>
        <dbReference type="ARBA" id="ARBA00008184"/>
    </source>
</evidence>
<accession>A0A0D5ZJK7</accession>
<dbReference type="PANTHER" id="PTHR11264:SF0">
    <property type="entry name" value="URACIL-DNA GLYCOSYLASE"/>
    <property type="match status" value="1"/>
</dbReference>
<evidence type="ECO:0000259" key="11">
    <source>
        <dbReference type="SMART" id="SM00986"/>
    </source>
</evidence>
<organism evidence="12 13">
    <name type="scientific">Mycoplasmopsis gallinacea</name>
    <dbReference type="NCBI Taxonomy" id="29556"/>
    <lineage>
        <taxon>Bacteria</taxon>
        <taxon>Bacillati</taxon>
        <taxon>Mycoplasmatota</taxon>
        <taxon>Mycoplasmoidales</taxon>
        <taxon>Metamycoplasmataceae</taxon>
        <taxon>Mycoplasmopsis</taxon>
    </lineage>
</organism>
<dbReference type="PATRIC" id="fig|29556.3.peg.200"/>
<dbReference type="InterPro" id="IPR002043">
    <property type="entry name" value="UDG_fam1"/>
</dbReference>
<dbReference type="CDD" id="cd10027">
    <property type="entry name" value="UDG-F1-like"/>
    <property type="match status" value="1"/>
</dbReference>
<keyword evidence="6 8" id="KW-0378">Hydrolase</keyword>
<dbReference type="AlphaFoldDB" id="A0A0D5ZJK7"/>
<dbReference type="GO" id="GO:0097510">
    <property type="term" value="P:base-excision repair, AP site formation via deaminated base removal"/>
    <property type="evidence" value="ECO:0007669"/>
    <property type="project" value="TreeGrafter"/>
</dbReference>
<dbReference type="InterPro" id="IPR018085">
    <property type="entry name" value="Ura-DNA_Glyclase_AS"/>
</dbReference>
<comment type="catalytic activity">
    <reaction evidence="1 8 10">
        <text>Hydrolyzes single-stranded DNA or mismatched double-stranded DNA and polynucleotides, releasing free uracil.</text>
        <dbReference type="EC" id="3.2.2.27"/>
    </reaction>
</comment>
<dbReference type="InterPro" id="IPR005122">
    <property type="entry name" value="Uracil-DNA_glycosylase-like"/>
</dbReference>
<evidence type="ECO:0000256" key="10">
    <source>
        <dbReference type="RuleBase" id="RU003780"/>
    </source>
</evidence>
<evidence type="ECO:0000256" key="7">
    <source>
        <dbReference type="ARBA" id="ARBA00023204"/>
    </source>
</evidence>
<dbReference type="Gene3D" id="3.40.470.10">
    <property type="entry name" value="Uracil-DNA glycosylase-like domain"/>
    <property type="match status" value="1"/>
</dbReference>
<dbReference type="EC" id="3.2.2.27" evidence="4 8"/>
<dbReference type="PROSITE" id="PS00130">
    <property type="entry name" value="U_DNA_GLYCOSYLASE"/>
    <property type="match status" value="1"/>
</dbReference>
<feature type="domain" description="Uracil-DNA glycosylase-like" evidence="11">
    <location>
        <begin position="46"/>
        <end position="205"/>
    </location>
</feature>
<dbReference type="PANTHER" id="PTHR11264">
    <property type="entry name" value="URACIL-DNA GLYCOSYLASE"/>
    <property type="match status" value="1"/>
</dbReference>
<dbReference type="HOGENOM" id="CLU_032162_3_2_14"/>
<evidence type="ECO:0000256" key="1">
    <source>
        <dbReference type="ARBA" id="ARBA00001400"/>
    </source>
</evidence>
<dbReference type="Pfam" id="PF03167">
    <property type="entry name" value="UDG"/>
    <property type="match status" value="1"/>
</dbReference>
<protein>
    <recommendedName>
        <fullName evidence="4 8">Uracil-DNA glycosylase</fullName>
        <shortName evidence="8">UDG</shortName>
        <ecNumber evidence="4 8">3.2.2.27</ecNumber>
    </recommendedName>
</protein>
<reference evidence="12 13" key="1">
    <citation type="journal article" date="2015" name="Genome Announc.">
        <title>Complete Genome Sequence of Mycoplasma meleagridis, a Possible Emerging Pathogen in Chickens.</title>
        <authorList>
            <person name="Abolnik C."/>
        </authorList>
    </citation>
    <scope>NUCLEOTIDE SEQUENCE [LARGE SCALE GENOMIC DNA]</scope>
    <source>
        <strain evidence="12 13">B2096 8B</strain>
    </source>
</reference>
<comment type="similarity">
    <text evidence="3 8 10">Belongs to the uracil-DNA glycosylase (UDG) superfamily. UNG family.</text>
</comment>
<dbReference type="SMART" id="SM00987">
    <property type="entry name" value="UreE_C"/>
    <property type="match status" value="1"/>
</dbReference>
<dbReference type="NCBIfam" id="NF003588">
    <property type="entry name" value="PRK05254.1-1"/>
    <property type="match status" value="1"/>
</dbReference>
<evidence type="ECO:0000256" key="2">
    <source>
        <dbReference type="ARBA" id="ARBA00002631"/>
    </source>
</evidence>
<evidence type="ECO:0000256" key="9">
    <source>
        <dbReference type="PROSITE-ProRule" id="PRU10072"/>
    </source>
</evidence>
<keyword evidence="8" id="KW-0963">Cytoplasm</keyword>
<dbReference type="NCBIfam" id="TIGR00628">
    <property type="entry name" value="ung"/>
    <property type="match status" value="1"/>
</dbReference>
<dbReference type="GO" id="GO:0005737">
    <property type="term" value="C:cytoplasm"/>
    <property type="evidence" value="ECO:0007669"/>
    <property type="project" value="UniProtKB-SubCell"/>
</dbReference>
<evidence type="ECO:0000256" key="6">
    <source>
        <dbReference type="ARBA" id="ARBA00022801"/>
    </source>
</evidence>
<keyword evidence="7 8" id="KW-0234">DNA repair</keyword>
<dbReference type="Proteomes" id="UP000032722">
    <property type="component" value="Chromosome"/>
</dbReference>
<dbReference type="NCBIfam" id="NF003589">
    <property type="entry name" value="PRK05254.1-2"/>
    <property type="match status" value="1"/>
</dbReference>
<dbReference type="InterPro" id="IPR036895">
    <property type="entry name" value="Uracil-DNA_glycosylase-like_sf"/>
</dbReference>
<evidence type="ECO:0000256" key="8">
    <source>
        <dbReference type="HAMAP-Rule" id="MF_00148"/>
    </source>
</evidence>
<dbReference type="SMART" id="SM00986">
    <property type="entry name" value="UDG"/>
    <property type="match status" value="1"/>
</dbReference>
<evidence type="ECO:0000313" key="12">
    <source>
        <dbReference type="EMBL" id="AKA49850.1"/>
    </source>
</evidence>